<sequence length="875" mass="93715">MKTKILVSSLLVTALLAGCSNEEYLGSNDDANKLKRPMIDFAFGVDNATTRMTGGSGIAFDGSDKVGAVLVDYDYNNPTSYYTIHEGHVGNNRFSWNGTSGKFETDGTMVKGAWLFYLQYDSKMTQSRNGVEFDLPVIQKYATDYSEIAKKDFRISPIINLEGQEDGHFDNFNLPMVSVYSYANIKMKFPEAVTVQKIVVKPTAVDLQTYAPFAKTYTVQNLEIPNAKLDQKGALETDQDIINEARAALQNNNVDGTIINYNKNTLDSDFKDVISKTTGTADQQLIALDCLDNETSSTDFQARMLIPAGVYHNISLYAYTDKGVYKYDVKNSYIEKVGNDTQEDFYLRRQHSVSLHKIDNGAVANGNAFLNMVVTRSNAELENVSETTGTVVIGQKDLVAVINGINSNDAAKIRVLGDEVVINPEVMAALTNKVQELSDVSLTFSDKVTVEGGDDETNRMTLHNVTFEGGCDVTEGYVEIGEDVQIPAGQMMTIAAANVTFAKDNVAGSDTYTGVTLGDGAVVKIAEDVTIGTITGNNGTLEIATGVKLTTTTTTNNGTDITVSGTWDSSTLTNTTTIGNEGTITVSTTGIINVKGVTGNTSTITNNGNINLAAVMTNSGSITNNAGAKIIAGNGGTGSLTNTGNIINSGSMYCLNGTDNTINNTGIIEAKEGSRTYITTNSSATEVKTDVNTQVTRGEVKCEKRDADMTVANAAQQGYISWIVPVTTTALTAADNDKFNKVYLNGGCDLSSYTGTTIKYVVVNANATVKLAADLVEFTANANVTLNVNKKSITHLTIADDKEVSVPTGNILGAYTYEVVGVIKEFAKIDNAGTLLVGGKFYSETITDYPDSGIFASGSGNNAEAYFWNTDNYGD</sequence>
<feature type="chain" id="PRO_5030147137" description="Fimbrillin family protein" evidence="1">
    <location>
        <begin position="18"/>
        <end position="875"/>
    </location>
</feature>
<accession>A0A642CTL9</accession>
<evidence type="ECO:0008006" key="3">
    <source>
        <dbReference type="Google" id="ProtNLM"/>
    </source>
</evidence>
<dbReference type="RefSeq" id="WP_130070420.1">
    <property type="nucleotide sequence ID" value="NZ_QRPE01000059.1"/>
</dbReference>
<dbReference type="EMBL" id="VWFA01000022">
    <property type="protein sequence ID" value="KAA4688858.1"/>
    <property type="molecule type" value="Genomic_DNA"/>
</dbReference>
<reference evidence="2" key="1">
    <citation type="journal article" date="2019" name="Nat. Med.">
        <title>A library of human gut bacterial isolates paired with longitudinal multiomics data enables mechanistic microbiome research.</title>
        <authorList>
            <person name="Poyet M."/>
            <person name="Groussin M."/>
            <person name="Gibbons S.M."/>
            <person name="Avila-Pacheco J."/>
            <person name="Jiang X."/>
            <person name="Kearney S.M."/>
            <person name="Perrotta A.R."/>
            <person name="Berdy B."/>
            <person name="Zhao S."/>
            <person name="Lieberman T.D."/>
            <person name="Swanson P.K."/>
            <person name="Smith M."/>
            <person name="Roesemann S."/>
            <person name="Alexander J.E."/>
            <person name="Rich S.A."/>
            <person name="Livny J."/>
            <person name="Vlamakis H."/>
            <person name="Clish C."/>
            <person name="Bullock K."/>
            <person name="Deik A."/>
            <person name="Scott J."/>
            <person name="Pierce K.A."/>
            <person name="Xavier R.J."/>
            <person name="Alm E.J."/>
        </authorList>
    </citation>
    <scope>NUCLEOTIDE SEQUENCE</scope>
    <source>
        <strain evidence="2">BIOML-A1</strain>
    </source>
</reference>
<organism evidence="2">
    <name type="scientific">Bacteroides intestinalis</name>
    <dbReference type="NCBI Taxonomy" id="329854"/>
    <lineage>
        <taxon>Bacteria</taxon>
        <taxon>Pseudomonadati</taxon>
        <taxon>Bacteroidota</taxon>
        <taxon>Bacteroidia</taxon>
        <taxon>Bacteroidales</taxon>
        <taxon>Bacteroidaceae</taxon>
        <taxon>Bacteroides</taxon>
    </lineage>
</organism>
<comment type="caution">
    <text evidence="2">The sequence shown here is derived from an EMBL/GenBank/DDBJ whole genome shotgun (WGS) entry which is preliminary data.</text>
</comment>
<feature type="signal peptide" evidence="1">
    <location>
        <begin position="1"/>
        <end position="17"/>
    </location>
</feature>
<gene>
    <name evidence="2" type="ORF">F3B37_18450</name>
</gene>
<proteinExistence type="predicted"/>
<keyword evidence="1" id="KW-0732">Signal</keyword>
<evidence type="ECO:0000256" key="1">
    <source>
        <dbReference type="SAM" id="SignalP"/>
    </source>
</evidence>
<evidence type="ECO:0000313" key="2">
    <source>
        <dbReference type="EMBL" id="KAA4688858.1"/>
    </source>
</evidence>
<name>A0A642CTL9_9BACE</name>
<dbReference type="AlphaFoldDB" id="A0A642CTL9"/>
<dbReference type="PROSITE" id="PS51257">
    <property type="entry name" value="PROKAR_LIPOPROTEIN"/>
    <property type="match status" value="1"/>
</dbReference>
<protein>
    <recommendedName>
        <fullName evidence="3">Fimbrillin family protein</fullName>
    </recommendedName>
</protein>